<dbReference type="Gene3D" id="3.10.620.30">
    <property type="match status" value="1"/>
</dbReference>
<dbReference type="PANTHER" id="PTHR42736">
    <property type="entry name" value="PROTEIN-GLUTAMINE GAMMA-GLUTAMYLTRANSFERASE"/>
    <property type="match status" value="1"/>
</dbReference>
<feature type="transmembrane region" description="Helical" evidence="2">
    <location>
        <begin position="89"/>
        <end position="107"/>
    </location>
</feature>
<feature type="transmembrane region" description="Helical" evidence="2">
    <location>
        <begin position="176"/>
        <end position="196"/>
    </location>
</feature>
<gene>
    <name evidence="4" type="ORF">BJ980_002023</name>
</gene>
<dbReference type="InterPro" id="IPR038765">
    <property type="entry name" value="Papain-like_cys_pep_sf"/>
</dbReference>
<feature type="transmembrane region" description="Helical" evidence="2">
    <location>
        <begin position="649"/>
        <end position="670"/>
    </location>
</feature>
<reference evidence="4 5" key="1">
    <citation type="submission" date="2020-07" db="EMBL/GenBank/DDBJ databases">
        <title>Sequencing the genomes of 1000 actinobacteria strains.</title>
        <authorList>
            <person name="Klenk H.-P."/>
        </authorList>
    </citation>
    <scope>NUCLEOTIDE SEQUENCE [LARGE SCALE GENOMIC DNA]</scope>
    <source>
        <strain evidence="4 5">DSM 23819</strain>
    </source>
</reference>
<feature type="compositionally biased region" description="Pro residues" evidence="1">
    <location>
        <begin position="603"/>
        <end position="617"/>
    </location>
</feature>
<protein>
    <recommendedName>
        <fullName evidence="3">Transglutaminase-like domain-containing protein</fullName>
    </recommendedName>
</protein>
<keyword evidence="2" id="KW-0812">Transmembrane</keyword>
<keyword evidence="5" id="KW-1185">Reference proteome</keyword>
<evidence type="ECO:0000313" key="5">
    <source>
        <dbReference type="Proteomes" id="UP000540656"/>
    </source>
</evidence>
<feature type="region of interest" description="Disordered" evidence="1">
    <location>
        <begin position="585"/>
        <end position="636"/>
    </location>
</feature>
<dbReference type="Proteomes" id="UP000540656">
    <property type="component" value="Unassembled WGS sequence"/>
</dbReference>
<proteinExistence type="predicted"/>
<name>A0A7Y9UVV0_9ACTN</name>
<dbReference type="Pfam" id="PF01841">
    <property type="entry name" value="Transglut_core"/>
    <property type="match status" value="1"/>
</dbReference>
<dbReference type="PANTHER" id="PTHR42736:SF1">
    <property type="entry name" value="PROTEIN-GLUTAMINE GAMMA-GLUTAMYLTRANSFERASE"/>
    <property type="match status" value="1"/>
</dbReference>
<evidence type="ECO:0000259" key="3">
    <source>
        <dbReference type="SMART" id="SM00460"/>
    </source>
</evidence>
<evidence type="ECO:0000313" key="4">
    <source>
        <dbReference type="EMBL" id="NYG59100.1"/>
    </source>
</evidence>
<dbReference type="RefSeq" id="WP_179502188.1">
    <property type="nucleotide sequence ID" value="NZ_JACCAA010000001.1"/>
</dbReference>
<evidence type="ECO:0000256" key="1">
    <source>
        <dbReference type="SAM" id="MobiDB-lite"/>
    </source>
</evidence>
<dbReference type="EMBL" id="JACCAA010000001">
    <property type="protein sequence ID" value="NYG59100.1"/>
    <property type="molecule type" value="Genomic_DNA"/>
</dbReference>
<accession>A0A7Y9UVV0</accession>
<organism evidence="4 5">
    <name type="scientific">Nocardioides daedukensis</name>
    <dbReference type="NCBI Taxonomy" id="634462"/>
    <lineage>
        <taxon>Bacteria</taxon>
        <taxon>Bacillati</taxon>
        <taxon>Actinomycetota</taxon>
        <taxon>Actinomycetes</taxon>
        <taxon>Propionibacteriales</taxon>
        <taxon>Nocardioidaceae</taxon>
        <taxon>Nocardioides</taxon>
    </lineage>
</organism>
<dbReference type="AlphaFoldDB" id="A0A7Y9UVV0"/>
<dbReference type="InterPro" id="IPR002931">
    <property type="entry name" value="Transglutaminase-like"/>
</dbReference>
<feature type="transmembrane region" description="Helical" evidence="2">
    <location>
        <begin position="63"/>
        <end position="82"/>
    </location>
</feature>
<dbReference type="InterPro" id="IPR052901">
    <property type="entry name" value="Bact_TGase-like"/>
</dbReference>
<feature type="transmembrane region" description="Helical" evidence="2">
    <location>
        <begin position="36"/>
        <end position="57"/>
    </location>
</feature>
<feature type="region of interest" description="Disordered" evidence="1">
    <location>
        <begin position="1"/>
        <end position="27"/>
    </location>
</feature>
<dbReference type="Pfam" id="PF11992">
    <property type="entry name" value="TgpA_N"/>
    <property type="match status" value="1"/>
</dbReference>
<sequence>MSTGTHAHVDHSRSAFTGGTTRRAAPWQSPTVRRGAVDVAAVAVLLSLGAIGFGPVFGGHHGHLAALGGVLLGITIGVLAAWRKWSRLGTLLVAMVGYLLLGGALALPSTTIAGFVPTIETVQRLTLLSWQGWRDLLTVALPAGQFDGPAVVPFLSALVTATIATSAVLRLVTLRWVLLVGLAAPSVLLLVGILWGSHSAPLATLQGVLFAAVALVWTSWRSQLGDPRAHAIFGRSARHTRVPRLRQAALAGAALLAASAVVVGSLAWLAPHPDRNVLRDHIVPPLDLREHPSPLTLFRHLSATLEEETLFTVQGLPDGARVRLAAMDVYDGDVYSVSESSAAFSHAGETILPGEFSDEQAAIDRVTFSIENYSGVWLPGGGDLRGVDFTSDGAERLEAGLFHNPATGTALTTAGVEEGTTYAVDLARTPVQDAALGKDLPLDLVPDSSFRIPRSPARVDAVGNTLADFVADAVTPLEQLRQIESTFRQDGFFANGTDEGIPSYAGHTITRIAQLLEGKSKQMIGDDEQYAVAFALMARELDLPARVVMGFYPDKGSDAGNVPVAITGDDAHAWVEVRFEDVGWVTFDPTPPEDQTPEVNTPEPNPRNEPQVLPPPDIPEERDPREPPRAESEVDHKDDAGAVATIVKWVLLGVGVLALLLLPFVLIAWLKMRRRKRRRTAPRPADRISGGWSEVVDLATDLGHDVPPQATRVEAAMTLGDRIPTGSGLTMANRVDSHVFGVPEPTDVEVEAVWTAVDSLRGEFHENASMWQRLRARFSLRSLVAGRRARRQEQAARR</sequence>
<comment type="caution">
    <text evidence="4">The sequence shown here is derived from an EMBL/GenBank/DDBJ whole genome shotgun (WGS) entry which is preliminary data.</text>
</comment>
<feature type="transmembrane region" description="Helical" evidence="2">
    <location>
        <begin position="248"/>
        <end position="270"/>
    </location>
</feature>
<dbReference type="SMART" id="SM00460">
    <property type="entry name" value="TGc"/>
    <property type="match status" value="1"/>
</dbReference>
<evidence type="ECO:0000256" key="2">
    <source>
        <dbReference type="SAM" id="Phobius"/>
    </source>
</evidence>
<feature type="transmembrane region" description="Helical" evidence="2">
    <location>
        <begin position="202"/>
        <end position="220"/>
    </location>
</feature>
<keyword evidence="2" id="KW-1133">Transmembrane helix</keyword>
<feature type="domain" description="Transglutaminase-like" evidence="3">
    <location>
        <begin position="519"/>
        <end position="591"/>
    </location>
</feature>
<dbReference type="InterPro" id="IPR021878">
    <property type="entry name" value="TgpA_N"/>
</dbReference>
<feature type="compositionally biased region" description="Basic and acidic residues" evidence="1">
    <location>
        <begin position="619"/>
        <end position="636"/>
    </location>
</feature>
<keyword evidence="2" id="KW-0472">Membrane</keyword>
<feature type="transmembrane region" description="Helical" evidence="2">
    <location>
        <begin position="150"/>
        <end position="169"/>
    </location>
</feature>
<dbReference type="SUPFAM" id="SSF54001">
    <property type="entry name" value="Cysteine proteinases"/>
    <property type="match status" value="1"/>
</dbReference>